<evidence type="ECO:0000313" key="2">
    <source>
        <dbReference type="EMBL" id="ATQ56169.1"/>
    </source>
</evidence>
<feature type="region of interest" description="Disordered" evidence="1">
    <location>
        <begin position="21"/>
        <end position="40"/>
    </location>
</feature>
<protein>
    <submittedName>
        <fullName evidence="2">Uncharacterized protein</fullName>
    </submittedName>
</protein>
<dbReference type="Gene3D" id="1.10.30.50">
    <property type="match status" value="1"/>
</dbReference>
<proteinExistence type="predicted"/>
<organism evidence="2 3">
    <name type="scientific">Paracoccus yeei</name>
    <dbReference type="NCBI Taxonomy" id="147645"/>
    <lineage>
        <taxon>Bacteria</taxon>
        <taxon>Pseudomonadati</taxon>
        <taxon>Pseudomonadota</taxon>
        <taxon>Alphaproteobacteria</taxon>
        <taxon>Rhodobacterales</taxon>
        <taxon>Paracoccaceae</taxon>
        <taxon>Paracoccus</taxon>
    </lineage>
</organism>
<accession>A0A2D2C191</accession>
<dbReference type="GeneID" id="78898072"/>
<evidence type="ECO:0000256" key="1">
    <source>
        <dbReference type="SAM" id="MobiDB-lite"/>
    </source>
</evidence>
<dbReference type="EMBL" id="CP024422">
    <property type="protein sequence ID" value="ATQ56169.1"/>
    <property type="molecule type" value="Genomic_DNA"/>
</dbReference>
<dbReference type="RefSeq" id="WP_099649033.1">
    <property type="nucleotide sequence ID" value="NZ_CP024422.1"/>
</dbReference>
<gene>
    <name evidence="2" type="ORF">PYTT13_10365</name>
</gene>
<dbReference type="AlphaFoldDB" id="A0A2D2C191"/>
<sequence>MKRPRENCHWCGRRLEAPSARSSLAKTQDHVIPQSSGGTSVVPCCRACNHIKADLLPADWDRWRAQHPEWWRIYPRHTAKTYFRPVQPGAAS</sequence>
<name>A0A2D2C191_9RHOB</name>
<evidence type="ECO:0000313" key="3">
    <source>
        <dbReference type="Proteomes" id="UP000229314"/>
    </source>
</evidence>
<reference evidence="2 3" key="1">
    <citation type="submission" date="2017-10" db="EMBL/GenBank/DDBJ databases">
        <title>Complete genome sequence of Paracoccus yeei TT13 isolated from human skin.</title>
        <authorList>
            <person name="Lee K."/>
            <person name="Lim J.Y."/>
            <person name="Hwang I."/>
        </authorList>
    </citation>
    <scope>NUCLEOTIDE SEQUENCE [LARGE SCALE GENOMIC DNA]</scope>
    <source>
        <strain evidence="2 3">TT13</strain>
    </source>
</reference>
<dbReference type="Proteomes" id="UP000229314">
    <property type="component" value="Chromosome"/>
</dbReference>